<proteinExistence type="predicted"/>
<evidence type="ECO:0000313" key="10">
    <source>
        <dbReference type="Proteomes" id="UP000646579"/>
    </source>
</evidence>
<dbReference type="Pfam" id="PF01569">
    <property type="entry name" value="PAP2"/>
    <property type="match status" value="1"/>
</dbReference>
<evidence type="ECO:0000256" key="5">
    <source>
        <dbReference type="ARBA" id="ARBA00022989"/>
    </source>
</evidence>
<dbReference type="SUPFAM" id="SSF48317">
    <property type="entry name" value="Acid phosphatase/Vanadium-dependent haloperoxidase"/>
    <property type="match status" value="1"/>
</dbReference>
<keyword evidence="3 7" id="KW-0812">Transmembrane</keyword>
<dbReference type="InterPro" id="IPR000326">
    <property type="entry name" value="PAP2/HPO"/>
</dbReference>
<reference evidence="9" key="2">
    <citation type="submission" date="2020-09" db="EMBL/GenBank/DDBJ databases">
        <authorList>
            <person name="Sun Q."/>
            <person name="Kim S."/>
        </authorList>
    </citation>
    <scope>NUCLEOTIDE SEQUENCE</scope>
    <source>
        <strain evidence="9">KCTC 32437</strain>
    </source>
</reference>
<evidence type="ECO:0000256" key="7">
    <source>
        <dbReference type="SAM" id="Phobius"/>
    </source>
</evidence>
<keyword evidence="10" id="KW-1185">Reference proteome</keyword>
<comment type="subcellular location">
    <subcellularLocation>
        <location evidence="1">Cell membrane</location>
        <topology evidence="1">Multi-pass membrane protein</topology>
    </subcellularLocation>
</comment>
<evidence type="ECO:0000256" key="3">
    <source>
        <dbReference type="ARBA" id="ARBA00022692"/>
    </source>
</evidence>
<protein>
    <submittedName>
        <fullName evidence="9">Phosphatase PAP2 family protein</fullName>
    </submittedName>
</protein>
<keyword evidence="6 7" id="KW-0472">Membrane</keyword>
<dbReference type="GO" id="GO:0016787">
    <property type="term" value="F:hydrolase activity"/>
    <property type="evidence" value="ECO:0007669"/>
    <property type="project" value="UniProtKB-KW"/>
</dbReference>
<feature type="transmembrane region" description="Helical" evidence="7">
    <location>
        <begin position="21"/>
        <end position="39"/>
    </location>
</feature>
<dbReference type="InterPro" id="IPR036938">
    <property type="entry name" value="PAP2/HPO_sf"/>
</dbReference>
<dbReference type="RefSeq" id="WP_189422340.1">
    <property type="nucleotide sequence ID" value="NZ_BMZE01000001.1"/>
</dbReference>
<name>A0A918RT79_9HYPH</name>
<dbReference type="Proteomes" id="UP000646579">
    <property type="component" value="Unassembled WGS sequence"/>
</dbReference>
<comment type="caution">
    <text evidence="9">The sequence shown here is derived from an EMBL/GenBank/DDBJ whole genome shotgun (WGS) entry which is preliminary data.</text>
</comment>
<evidence type="ECO:0000256" key="4">
    <source>
        <dbReference type="ARBA" id="ARBA00022801"/>
    </source>
</evidence>
<dbReference type="EMBL" id="BMZE01000001">
    <property type="protein sequence ID" value="GHA10333.1"/>
    <property type="molecule type" value="Genomic_DNA"/>
</dbReference>
<evidence type="ECO:0000256" key="1">
    <source>
        <dbReference type="ARBA" id="ARBA00004651"/>
    </source>
</evidence>
<dbReference type="AlphaFoldDB" id="A0A918RT79"/>
<feature type="domain" description="Phosphatidic acid phosphatase type 2/haloperoxidase" evidence="8">
    <location>
        <begin position="97"/>
        <end position="210"/>
    </location>
</feature>
<keyword evidence="5 7" id="KW-1133">Transmembrane helix</keyword>
<feature type="transmembrane region" description="Helical" evidence="7">
    <location>
        <begin position="59"/>
        <end position="82"/>
    </location>
</feature>
<evidence type="ECO:0000313" key="9">
    <source>
        <dbReference type="EMBL" id="GHA10333.1"/>
    </source>
</evidence>
<dbReference type="Gene3D" id="1.20.144.10">
    <property type="entry name" value="Phosphatidic acid phosphatase type 2/haloperoxidase"/>
    <property type="match status" value="2"/>
</dbReference>
<dbReference type="PANTHER" id="PTHR14969">
    <property type="entry name" value="SPHINGOSINE-1-PHOSPHATE PHOSPHOHYDROLASE"/>
    <property type="match status" value="1"/>
</dbReference>
<dbReference type="PANTHER" id="PTHR14969:SF62">
    <property type="entry name" value="DECAPRENYLPHOSPHORYL-5-PHOSPHORIBOSE PHOSPHATASE RV3807C-RELATED"/>
    <property type="match status" value="1"/>
</dbReference>
<evidence type="ECO:0000256" key="6">
    <source>
        <dbReference type="ARBA" id="ARBA00023136"/>
    </source>
</evidence>
<evidence type="ECO:0000256" key="2">
    <source>
        <dbReference type="ARBA" id="ARBA00022475"/>
    </source>
</evidence>
<reference evidence="9" key="1">
    <citation type="journal article" date="2014" name="Int. J. Syst. Evol. Microbiol.">
        <title>Complete genome sequence of Corynebacterium casei LMG S-19264T (=DSM 44701T), isolated from a smear-ripened cheese.</title>
        <authorList>
            <consortium name="US DOE Joint Genome Institute (JGI-PGF)"/>
            <person name="Walter F."/>
            <person name="Albersmeier A."/>
            <person name="Kalinowski J."/>
            <person name="Ruckert C."/>
        </authorList>
    </citation>
    <scope>NUCLEOTIDE SEQUENCE</scope>
    <source>
        <strain evidence="9">KCTC 32437</strain>
    </source>
</reference>
<feature type="transmembrane region" description="Helical" evidence="7">
    <location>
        <begin position="169"/>
        <end position="189"/>
    </location>
</feature>
<feature type="transmembrane region" description="Helical" evidence="7">
    <location>
        <begin position="195"/>
        <end position="213"/>
    </location>
</feature>
<organism evidence="9 10">
    <name type="scientific">Devosia pacifica</name>
    <dbReference type="NCBI Taxonomy" id="1335967"/>
    <lineage>
        <taxon>Bacteria</taxon>
        <taxon>Pseudomonadati</taxon>
        <taxon>Pseudomonadota</taxon>
        <taxon>Alphaproteobacteria</taxon>
        <taxon>Hyphomicrobiales</taxon>
        <taxon>Devosiaceae</taxon>
        <taxon>Devosia</taxon>
    </lineage>
</organism>
<gene>
    <name evidence="9" type="ORF">GCM10007989_00570</name>
</gene>
<feature type="transmembrane region" description="Helical" evidence="7">
    <location>
        <begin position="142"/>
        <end position="162"/>
    </location>
</feature>
<keyword evidence="2" id="KW-1003">Cell membrane</keyword>
<feature type="transmembrane region" description="Helical" evidence="7">
    <location>
        <begin position="94"/>
        <end position="115"/>
    </location>
</feature>
<accession>A0A918RT79</accession>
<evidence type="ECO:0000259" key="8">
    <source>
        <dbReference type="SMART" id="SM00014"/>
    </source>
</evidence>
<dbReference type="GO" id="GO:0005886">
    <property type="term" value="C:plasma membrane"/>
    <property type="evidence" value="ECO:0007669"/>
    <property type="project" value="UniProtKB-SubCell"/>
</dbReference>
<keyword evidence="4" id="KW-0378">Hydrolase</keyword>
<dbReference type="SMART" id="SM00014">
    <property type="entry name" value="acidPPc"/>
    <property type="match status" value="1"/>
</dbReference>
<sequence>MIDLGQRWPFGLNRKTWPTHVNVVLIILFVALWFDAWLSQEMMAWPMVWRAPFFFITDYGLADWVLVSSVLMFVLGLAVFYLSRGLRRRAAMELTLLGGYLFVTVAGAGILTQILKRLFGRGRPPVFSDAGAFDFQRIFNDWTYQSFPSGHSTTALAFAFAIGFMSPRFFPLLLTLAVATGISRIAVGMHYPTDVIAGFVVGIAGAYIVRNLFARRRWLFVANGEGRVRFRGVPALRRVLRGYSRRIFR</sequence>